<dbReference type="EMBL" id="BLPG01000001">
    <property type="protein sequence ID" value="GFJ87163.1"/>
    <property type="molecule type" value="Genomic_DNA"/>
</dbReference>
<comment type="caution">
    <text evidence="1">The sequence shown here is derived from an EMBL/GenBank/DDBJ whole genome shotgun (WGS) entry which is preliminary data.</text>
</comment>
<accession>A0A6V8KPQ3</accession>
<dbReference type="InterPro" id="IPR016084">
    <property type="entry name" value="Haem_Oase-like_multi-hlx"/>
</dbReference>
<evidence type="ECO:0000313" key="1">
    <source>
        <dbReference type="EMBL" id="GFJ87163.1"/>
    </source>
</evidence>
<dbReference type="Pfam" id="PF14518">
    <property type="entry name" value="Haem_oxygenas_2"/>
    <property type="match status" value="1"/>
</dbReference>
<dbReference type="Gene3D" id="1.20.910.10">
    <property type="entry name" value="Heme oxygenase-like"/>
    <property type="match status" value="1"/>
</dbReference>
<evidence type="ECO:0000313" key="2">
    <source>
        <dbReference type="Proteomes" id="UP000482960"/>
    </source>
</evidence>
<dbReference type="RefSeq" id="WP_173074005.1">
    <property type="nucleotide sequence ID" value="NZ_BAABJB010000016.1"/>
</dbReference>
<dbReference type="SUPFAM" id="SSF48613">
    <property type="entry name" value="Heme oxygenase-like"/>
    <property type="match status" value="1"/>
</dbReference>
<protein>
    <submittedName>
        <fullName evidence="1">Biliverdin-producing heme oxygenase</fullName>
    </submittedName>
</protein>
<gene>
    <name evidence="1" type="ORF">Prum_008050</name>
</gene>
<organism evidence="1 2">
    <name type="scientific">Phytohabitans rumicis</name>
    <dbReference type="NCBI Taxonomy" id="1076125"/>
    <lineage>
        <taxon>Bacteria</taxon>
        <taxon>Bacillati</taxon>
        <taxon>Actinomycetota</taxon>
        <taxon>Actinomycetes</taxon>
        <taxon>Micromonosporales</taxon>
        <taxon>Micromonosporaceae</taxon>
    </lineage>
</organism>
<sequence>MTLTTNTPAPATAGARLTAKLRLTVPAMLAEMTRMWDGPAPAETYLAWLRVMHGTIRATVPLMLAAAEACLARTGDPVADEFAAYLARHIREEYGHDRWVEEDYAAAGGDPVDLAGLLVGGSVAALVGAQYYWIRHVHPIALLGHIAVLEGYPPQPATAGHLAGLTGLPPAAFRSLERHAVLDQKHRADVYRLLDALPLTARHEALIGVSALHTAGTVREIAAGVRERHASSTGRERR</sequence>
<dbReference type="Proteomes" id="UP000482960">
    <property type="component" value="Unassembled WGS sequence"/>
</dbReference>
<reference evidence="1 2" key="1">
    <citation type="submission" date="2020-03" db="EMBL/GenBank/DDBJ databases">
        <title>Whole genome shotgun sequence of Phytohabitans rumicis NBRC 108638.</title>
        <authorList>
            <person name="Komaki H."/>
            <person name="Tamura T."/>
        </authorList>
    </citation>
    <scope>NUCLEOTIDE SEQUENCE [LARGE SCALE GENOMIC DNA]</scope>
    <source>
        <strain evidence="1 2">NBRC 108638</strain>
    </source>
</reference>
<reference evidence="1 2" key="2">
    <citation type="submission" date="2020-03" db="EMBL/GenBank/DDBJ databases">
        <authorList>
            <person name="Ichikawa N."/>
            <person name="Kimura A."/>
            <person name="Kitahashi Y."/>
            <person name="Uohara A."/>
        </authorList>
    </citation>
    <scope>NUCLEOTIDE SEQUENCE [LARGE SCALE GENOMIC DNA]</scope>
    <source>
        <strain evidence="1 2">NBRC 108638</strain>
    </source>
</reference>
<proteinExistence type="predicted"/>
<dbReference type="AlphaFoldDB" id="A0A6V8KPQ3"/>
<keyword evidence="2" id="KW-1185">Reference proteome</keyword>
<name>A0A6V8KPQ3_9ACTN</name>